<dbReference type="InterPro" id="IPR000212">
    <property type="entry name" value="DNA_helicase_UvrD/REP"/>
</dbReference>
<feature type="domain" description="UvrD-like helicase C-terminal" evidence="19">
    <location>
        <begin position="451"/>
        <end position="745"/>
    </location>
</feature>
<dbReference type="PROSITE" id="PS51217">
    <property type="entry name" value="UVRD_HELICASE_CTER"/>
    <property type="match status" value="1"/>
</dbReference>
<evidence type="ECO:0000256" key="10">
    <source>
        <dbReference type="ARBA" id="ARBA00023125"/>
    </source>
</evidence>
<dbReference type="GO" id="GO:0009338">
    <property type="term" value="C:exodeoxyribonuclease V complex"/>
    <property type="evidence" value="ECO:0007669"/>
    <property type="project" value="TreeGrafter"/>
</dbReference>
<evidence type="ECO:0000259" key="19">
    <source>
        <dbReference type="PROSITE" id="PS51217"/>
    </source>
</evidence>
<proteinExistence type="inferred from homology"/>
<gene>
    <name evidence="20" type="ORF">SAMN06265219_101110</name>
</gene>
<dbReference type="GO" id="GO:0003677">
    <property type="term" value="F:DNA binding"/>
    <property type="evidence" value="ECO:0007669"/>
    <property type="project" value="UniProtKB-KW"/>
</dbReference>
<evidence type="ECO:0000256" key="12">
    <source>
        <dbReference type="ARBA" id="ARBA00023235"/>
    </source>
</evidence>
<evidence type="ECO:0000256" key="1">
    <source>
        <dbReference type="ARBA" id="ARBA00022722"/>
    </source>
</evidence>
<keyword evidence="7" id="KW-0269">Exonuclease</keyword>
<dbReference type="Pfam" id="PF13361">
    <property type="entry name" value="UvrD_C"/>
    <property type="match status" value="1"/>
</dbReference>
<dbReference type="Gene3D" id="1.10.486.10">
    <property type="entry name" value="PCRA, domain 4"/>
    <property type="match status" value="1"/>
</dbReference>
<dbReference type="InterPro" id="IPR011335">
    <property type="entry name" value="Restrct_endonuc-II-like"/>
</dbReference>
<dbReference type="InterPro" id="IPR014016">
    <property type="entry name" value="UvrD-like_ATP-bd"/>
</dbReference>
<evidence type="ECO:0000256" key="15">
    <source>
        <dbReference type="ARBA" id="ARBA00048988"/>
    </source>
</evidence>
<keyword evidence="9" id="KW-0460">Magnesium</keyword>
<organism evidence="20 21">
    <name type="scientific">Gracilimonas mengyeensis</name>
    <dbReference type="NCBI Taxonomy" id="1302730"/>
    <lineage>
        <taxon>Bacteria</taxon>
        <taxon>Pseudomonadati</taxon>
        <taxon>Balneolota</taxon>
        <taxon>Balneolia</taxon>
        <taxon>Balneolales</taxon>
        <taxon>Balneolaceae</taxon>
        <taxon>Gracilimonas</taxon>
    </lineage>
</organism>
<dbReference type="PROSITE" id="PS51198">
    <property type="entry name" value="UVRD_HELICASE_ATP_BIND"/>
    <property type="match status" value="1"/>
</dbReference>
<dbReference type="SUPFAM" id="SSF52540">
    <property type="entry name" value="P-loop containing nucleoside triphosphate hydrolases"/>
    <property type="match status" value="1"/>
</dbReference>
<dbReference type="PANTHER" id="PTHR11070">
    <property type="entry name" value="UVRD / RECB / PCRA DNA HELICASE FAMILY MEMBER"/>
    <property type="match status" value="1"/>
</dbReference>
<dbReference type="PANTHER" id="PTHR11070:SF23">
    <property type="entry name" value="RECBCD ENZYME SUBUNIT RECB"/>
    <property type="match status" value="1"/>
</dbReference>
<keyword evidence="21" id="KW-1185">Reference proteome</keyword>
<evidence type="ECO:0000256" key="2">
    <source>
        <dbReference type="ARBA" id="ARBA00022723"/>
    </source>
</evidence>
<keyword evidence="11" id="KW-0234">DNA repair</keyword>
<accession>A0A521AGA4</accession>
<keyword evidence="10" id="KW-0238">DNA-binding</keyword>
<dbReference type="EC" id="5.6.2.4" evidence="14"/>
<sequence>MESLNRLDVFEAPLQGISLVEASAGTGKTHNITSLYVRAIIERNLTPSQILVMTFTEAATAELKQRLRRRMRESLAAVEGGYDGDDDFLLTLTEKEYPNAKQQLKEAIDSFDEAAVFTIHGFCNRVLAEYSLQFDVPAEFQLLTDESELIQDQVDAYWRSFIRKDLQTREDYQLLDFLTDEGFGPDELMVGVQAVMGQSYAILEPSSPDLRSLLDLLTQLNETHEQAKKRWGKEKAEFREVLLSGDLNGNKFRKNYLEHDLNMLQEWMATDPVKISIPNRLDKYGEYFIDGAGTKKYDPPHFKFMDHIQDFLVLSAQLQQLKPAFVIASISRILEDVERFKKSHNLLSYNDLIESVDKGLKRDASGSLAKKLSQKYPLALVDEFQDTDPVQYSIFRQMYHQRGGTGLFMIGDPKQAIYGFRGGDIYTYLEARSDADAGQAYSLQDNYRSNPHMISAVNAVFSLSDHPFKLDDLIFNPAGHPKGKDSDSYLIDISGDEINPLQCITLSDKETNKSDLSEKIILAVCDEIQNVLKGDFSLKDTTGAVRPVKEKDIAILVREARHGDLLQNELRSRGISSVLKSKTSVFKTLQADELLRVLKAIQKPGYEPGIRAALSTSMLGYQASDLINLLEDETVWADIIEGFLSLKDTWQHRGIEALCNRLFNEYGVLENLANYPDAERRITNLYHLSDLLSAAEKEQKLSGKTLLKWFFTKRQEESGGSEEEQLRLESDEDLVQISTMHSAKGLQFPIVFCPFLWIPPREASKSNSPIRFHKAGENCLELMPKVEHAQSEQFHRLHYQQTQAEDVRLAYVSLTRSISACYMVVPNFNKIGDSALATLVKGNSETSVDYDAIIRSLQECDKVECRPPIEPDEKALDQTEEQVKELAPARKFSREDVFDYPRMLSYSSLYGHQDQGAPSEEHDYDAGEEHLQEPPNTMDPFGFPRGAQAGTCLHKIFEDVVFSDSSTVKEAVEDNLEYHGFSEKWIPPVLKWIRNSLDHPLNTQGIRLADLNEPSVLKEMEFYFPVNNLQPSELWKIIRGTAPGFSDIETVSGFMKGFVDLIFEAGGKYYILDYKSNHLGNTYSDYSAEHIQEEMQSAGYDLQYHIYTLAVHRFLSARKKNYNYEKHFGGVMYLFLRGIEPGKEGSGVYFDKPDTSLVTAMNEYLEQGVK</sequence>
<keyword evidence="4" id="KW-0227">DNA damage</keyword>
<dbReference type="GO" id="GO:0005524">
    <property type="term" value="F:ATP binding"/>
    <property type="evidence" value="ECO:0007669"/>
    <property type="project" value="UniProtKB-UniRule"/>
</dbReference>
<name>A0A521AGA4_9BACT</name>
<dbReference type="InterPro" id="IPR038726">
    <property type="entry name" value="PDDEXK_AddAB-type"/>
</dbReference>
<dbReference type="GO" id="GO:0005829">
    <property type="term" value="C:cytosol"/>
    <property type="evidence" value="ECO:0007669"/>
    <property type="project" value="TreeGrafter"/>
</dbReference>
<evidence type="ECO:0000256" key="14">
    <source>
        <dbReference type="ARBA" id="ARBA00034808"/>
    </source>
</evidence>
<evidence type="ECO:0000256" key="17">
    <source>
        <dbReference type="SAM" id="MobiDB-lite"/>
    </source>
</evidence>
<comment type="catalytic activity">
    <reaction evidence="15">
        <text>ATP + H2O = ADP + phosphate + H(+)</text>
        <dbReference type="Rhea" id="RHEA:13065"/>
        <dbReference type="ChEBI" id="CHEBI:15377"/>
        <dbReference type="ChEBI" id="CHEBI:15378"/>
        <dbReference type="ChEBI" id="CHEBI:30616"/>
        <dbReference type="ChEBI" id="CHEBI:43474"/>
        <dbReference type="ChEBI" id="CHEBI:456216"/>
        <dbReference type="EC" id="5.6.2.4"/>
    </reaction>
</comment>
<feature type="region of interest" description="Disordered" evidence="17">
    <location>
        <begin position="911"/>
        <end position="930"/>
    </location>
</feature>
<evidence type="ECO:0000256" key="8">
    <source>
        <dbReference type="ARBA" id="ARBA00022840"/>
    </source>
</evidence>
<dbReference type="InterPro" id="IPR004586">
    <property type="entry name" value="RecB"/>
</dbReference>
<dbReference type="Gene3D" id="3.40.50.300">
    <property type="entry name" value="P-loop containing nucleotide triphosphate hydrolases"/>
    <property type="match status" value="2"/>
</dbReference>
<evidence type="ECO:0000256" key="6">
    <source>
        <dbReference type="ARBA" id="ARBA00022806"/>
    </source>
</evidence>
<keyword evidence="12" id="KW-0413">Isomerase</keyword>
<keyword evidence="2" id="KW-0479">Metal-binding</keyword>
<dbReference type="GO" id="GO:0043138">
    <property type="term" value="F:3'-5' DNA helicase activity"/>
    <property type="evidence" value="ECO:0007669"/>
    <property type="project" value="UniProtKB-EC"/>
</dbReference>
<dbReference type="GO" id="GO:0046872">
    <property type="term" value="F:metal ion binding"/>
    <property type="evidence" value="ECO:0007669"/>
    <property type="project" value="UniProtKB-KW"/>
</dbReference>
<evidence type="ECO:0000256" key="3">
    <source>
        <dbReference type="ARBA" id="ARBA00022741"/>
    </source>
</evidence>
<dbReference type="NCBIfam" id="TIGR00609">
    <property type="entry name" value="recB"/>
    <property type="match status" value="1"/>
</dbReference>
<dbReference type="InterPro" id="IPR011604">
    <property type="entry name" value="PDDEXK-like_dom_sf"/>
</dbReference>
<dbReference type="RefSeq" id="WP_142452641.1">
    <property type="nucleotide sequence ID" value="NZ_FXTP01000001.1"/>
</dbReference>
<keyword evidence="8 16" id="KW-0067">ATP-binding</keyword>
<feature type="domain" description="UvrD-like helicase ATP-binding" evidence="18">
    <location>
        <begin position="1"/>
        <end position="450"/>
    </location>
</feature>
<evidence type="ECO:0000256" key="11">
    <source>
        <dbReference type="ARBA" id="ARBA00023204"/>
    </source>
</evidence>
<keyword evidence="3 16" id="KW-0547">Nucleotide-binding</keyword>
<evidence type="ECO:0000313" key="20">
    <source>
        <dbReference type="EMBL" id="SMO33836.1"/>
    </source>
</evidence>
<dbReference type="AlphaFoldDB" id="A0A521AGA4"/>
<evidence type="ECO:0000256" key="13">
    <source>
        <dbReference type="ARBA" id="ARBA00034617"/>
    </source>
</evidence>
<evidence type="ECO:0000256" key="16">
    <source>
        <dbReference type="PROSITE-ProRule" id="PRU00560"/>
    </source>
</evidence>
<dbReference type="InterPro" id="IPR014017">
    <property type="entry name" value="DNA_helicase_UvrD-like_C"/>
</dbReference>
<keyword evidence="1" id="KW-0540">Nuclease</keyword>
<dbReference type="Gene3D" id="1.10.3170.10">
    <property type="entry name" value="Recbcd, chain B, domain 2"/>
    <property type="match status" value="1"/>
</dbReference>
<feature type="compositionally biased region" description="Basic and acidic residues" evidence="17">
    <location>
        <begin position="919"/>
        <end position="930"/>
    </location>
</feature>
<dbReference type="EMBL" id="FXTP01000001">
    <property type="protein sequence ID" value="SMO33836.1"/>
    <property type="molecule type" value="Genomic_DNA"/>
</dbReference>
<keyword evidence="6 16" id="KW-0347">Helicase</keyword>
<dbReference type="SUPFAM" id="SSF52980">
    <property type="entry name" value="Restriction endonuclease-like"/>
    <property type="match status" value="1"/>
</dbReference>
<evidence type="ECO:0000256" key="9">
    <source>
        <dbReference type="ARBA" id="ARBA00022842"/>
    </source>
</evidence>
<dbReference type="Pfam" id="PF00580">
    <property type="entry name" value="UvrD-helicase"/>
    <property type="match status" value="1"/>
</dbReference>
<dbReference type="InterPro" id="IPR027417">
    <property type="entry name" value="P-loop_NTPase"/>
</dbReference>
<dbReference type="CDD" id="cd22352">
    <property type="entry name" value="RecB_C-like"/>
    <property type="match status" value="1"/>
</dbReference>
<dbReference type="HAMAP" id="MF_01485">
    <property type="entry name" value="RecB"/>
    <property type="match status" value="1"/>
</dbReference>
<dbReference type="GO" id="GO:0000725">
    <property type="term" value="P:recombinational repair"/>
    <property type="evidence" value="ECO:0007669"/>
    <property type="project" value="TreeGrafter"/>
</dbReference>
<dbReference type="Pfam" id="PF12705">
    <property type="entry name" value="PDDEXK_1"/>
    <property type="match status" value="1"/>
</dbReference>
<dbReference type="OrthoDB" id="9810135at2"/>
<comment type="catalytic activity">
    <reaction evidence="13">
        <text>Couples ATP hydrolysis with the unwinding of duplex DNA by translocating in the 3'-5' direction.</text>
        <dbReference type="EC" id="5.6.2.4"/>
    </reaction>
</comment>
<protein>
    <recommendedName>
        <fullName evidence="14">DNA 3'-5' helicase</fullName>
        <ecNumber evidence="14">5.6.2.4</ecNumber>
    </recommendedName>
</protein>
<reference evidence="20 21" key="1">
    <citation type="submission" date="2017-05" db="EMBL/GenBank/DDBJ databases">
        <authorList>
            <person name="Varghese N."/>
            <person name="Submissions S."/>
        </authorList>
    </citation>
    <scope>NUCLEOTIDE SEQUENCE [LARGE SCALE GENOMIC DNA]</scope>
    <source>
        <strain evidence="20 21">DSM 21985</strain>
    </source>
</reference>
<evidence type="ECO:0000256" key="7">
    <source>
        <dbReference type="ARBA" id="ARBA00022839"/>
    </source>
</evidence>
<evidence type="ECO:0000259" key="18">
    <source>
        <dbReference type="PROSITE" id="PS51198"/>
    </source>
</evidence>
<evidence type="ECO:0000313" key="21">
    <source>
        <dbReference type="Proteomes" id="UP000317557"/>
    </source>
</evidence>
<dbReference type="Proteomes" id="UP000317557">
    <property type="component" value="Unassembled WGS sequence"/>
</dbReference>
<dbReference type="GO" id="GO:0008854">
    <property type="term" value="F:exodeoxyribonuclease V activity"/>
    <property type="evidence" value="ECO:0007669"/>
    <property type="project" value="InterPro"/>
</dbReference>
<evidence type="ECO:0000256" key="4">
    <source>
        <dbReference type="ARBA" id="ARBA00022763"/>
    </source>
</evidence>
<evidence type="ECO:0000256" key="5">
    <source>
        <dbReference type="ARBA" id="ARBA00022801"/>
    </source>
</evidence>
<dbReference type="Gene3D" id="3.90.320.10">
    <property type="match status" value="1"/>
</dbReference>
<feature type="binding site" evidence="16">
    <location>
        <begin position="22"/>
        <end position="29"/>
    </location>
    <ligand>
        <name>ATP</name>
        <dbReference type="ChEBI" id="CHEBI:30616"/>
    </ligand>
</feature>
<keyword evidence="5 16" id="KW-0378">Hydrolase</keyword>